<sequence length="198" mass="21189">MDDNDGGGKLPAKDAGLSNSALSVGMALIFVGNLIASDDGESVNLATALGRADADHLWMVLLGLAAENPTVSHYDLLVAAQIVLQRWSADRGASTAFNPSAFRLAIQDMVREDEETPPGATRGSYKCGRCRVPKKGHICTFEPVFFRGISEEPEANHDMWSLTNGSLPGSSEPDDQGGEPSDNDHREEDGDNDDESEE</sequence>
<name>A0A9N8ENH1_9STRA</name>
<dbReference type="EMBL" id="CAICTM010001314">
    <property type="protein sequence ID" value="CAB9522556.1"/>
    <property type="molecule type" value="Genomic_DNA"/>
</dbReference>
<feature type="region of interest" description="Disordered" evidence="1">
    <location>
        <begin position="158"/>
        <end position="198"/>
    </location>
</feature>
<reference evidence="2" key="1">
    <citation type="submission" date="2020-06" db="EMBL/GenBank/DDBJ databases">
        <authorList>
            <consortium name="Plant Systems Biology data submission"/>
        </authorList>
    </citation>
    <scope>NUCLEOTIDE SEQUENCE</scope>
    <source>
        <strain evidence="2">D6</strain>
    </source>
</reference>
<organism evidence="2 3">
    <name type="scientific">Seminavis robusta</name>
    <dbReference type="NCBI Taxonomy" id="568900"/>
    <lineage>
        <taxon>Eukaryota</taxon>
        <taxon>Sar</taxon>
        <taxon>Stramenopiles</taxon>
        <taxon>Ochrophyta</taxon>
        <taxon>Bacillariophyta</taxon>
        <taxon>Bacillariophyceae</taxon>
        <taxon>Bacillariophycidae</taxon>
        <taxon>Naviculales</taxon>
        <taxon>Naviculaceae</taxon>
        <taxon>Seminavis</taxon>
    </lineage>
</organism>
<proteinExistence type="predicted"/>
<evidence type="ECO:0000313" key="3">
    <source>
        <dbReference type="Proteomes" id="UP001153069"/>
    </source>
</evidence>
<comment type="caution">
    <text evidence="2">The sequence shown here is derived from an EMBL/GenBank/DDBJ whole genome shotgun (WGS) entry which is preliminary data.</text>
</comment>
<dbReference type="AlphaFoldDB" id="A0A9N8ENH1"/>
<keyword evidence="3" id="KW-1185">Reference proteome</keyword>
<dbReference type="Proteomes" id="UP001153069">
    <property type="component" value="Unassembled WGS sequence"/>
</dbReference>
<gene>
    <name evidence="2" type="ORF">SEMRO_1316_G262120.1</name>
</gene>
<feature type="compositionally biased region" description="Acidic residues" evidence="1">
    <location>
        <begin position="189"/>
        <end position="198"/>
    </location>
</feature>
<dbReference type="OrthoDB" id="6362633at2759"/>
<protein>
    <submittedName>
        <fullName evidence="2">Uncharacterized protein</fullName>
    </submittedName>
</protein>
<evidence type="ECO:0000313" key="2">
    <source>
        <dbReference type="EMBL" id="CAB9522556.1"/>
    </source>
</evidence>
<evidence type="ECO:0000256" key="1">
    <source>
        <dbReference type="SAM" id="MobiDB-lite"/>
    </source>
</evidence>
<accession>A0A9N8ENH1</accession>